<evidence type="ECO:0000313" key="5">
    <source>
        <dbReference type="Proteomes" id="UP000547614"/>
    </source>
</evidence>
<organism evidence="4 5">
    <name type="scientific">Halomonas cerina</name>
    <dbReference type="NCBI Taxonomy" id="447424"/>
    <lineage>
        <taxon>Bacteria</taxon>
        <taxon>Pseudomonadati</taxon>
        <taxon>Pseudomonadota</taxon>
        <taxon>Gammaproteobacteria</taxon>
        <taxon>Oceanospirillales</taxon>
        <taxon>Halomonadaceae</taxon>
        <taxon>Halomonas</taxon>
    </lineage>
</organism>
<sequence length="214" mass="23431">MKRHHLMIPLLAANLMTFGCAGMNDQERTRAEGTTAGAVIGSLLGYAIGEERGAAVGAALGAGAGYAIGNEVAKRKQAYASTEDFLDGEIARIQEFNQTTVAYNQQVRAEIARLQAEAGRMQRRVASGEMARAELQGERNAIAQRLEKSEALEKSLARELEVQQRILAEERGDRPYNDRYLAQLTKEVAELQRNLNQLRDDSAQLASIDGRLSV</sequence>
<keyword evidence="4" id="KW-0449">Lipoprotein</keyword>
<feature type="coiled-coil region" evidence="1">
    <location>
        <begin position="104"/>
        <end position="152"/>
    </location>
</feature>
<keyword evidence="2" id="KW-0732">Signal</keyword>
<feature type="signal peptide" evidence="2">
    <location>
        <begin position="1"/>
        <end position="21"/>
    </location>
</feature>
<evidence type="ECO:0000313" key="4">
    <source>
        <dbReference type="EMBL" id="MBB3192399.1"/>
    </source>
</evidence>
<accession>A0A839VGE1</accession>
<evidence type="ECO:0000259" key="3">
    <source>
        <dbReference type="Pfam" id="PF13488"/>
    </source>
</evidence>
<evidence type="ECO:0000256" key="2">
    <source>
        <dbReference type="SAM" id="SignalP"/>
    </source>
</evidence>
<feature type="domain" description="Glycine zipper" evidence="3">
    <location>
        <begin position="33"/>
        <end position="74"/>
    </location>
</feature>
<proteinExistence type="predicted"/>
<reference evidence="4 5" key="1">
    <citation type="submission" date="2020-08" db="EMBL/GenBank/DDBJ databases">
        <title>Genomic Encyclopedia of Type Strains, Phase III (KMG-III): the genomes of soil and plant-associated and newly described type strains.</title>
        <authorList>
            <person name="Whitman W."/>
        </authorList>
    </citation>
    <scope>NUCLEOTIDE SEQUENCE [LARGE SCALE GENOMIC DNA]</scope>
    <source>
        <strain evidence="4 5">CECT 7282</strain>
    </source>
</reference>
<keyword evidence="1" id="KW-0175">Coiled coil</keyword>
<dbReference type="PROSITE" id="PS51257">
    <property type="entry name" value="PROKAR_LIPOPROTEIN"/>
    <property type="match status" value="1"/>
</dbReference>
<dbReference type="RefSeq" id="WP_183327983.1">
    <property type="nucleotide sequence ID" value="NZ_JACHXP010000028.1"/>
</dbReference>
<gene>
    <name evidence="4" type="ORF">FHR94_003687</name>
</gene>
<feature type="coiled-coil region" evidence="1">
    <location>
        <begin position="181"/>
        <end position="208"/>
    </location>
</feature>
<comment type="caution">
    <text evidence="4">The sequence shown here is derived from an EMBL/GenBank/DDBJ whole genome shotgun (WGS) entry which is preliminary data.</text>
</comment>
<dbReference type="EMBL" id="JACHXP010000028">
    <property type="protein sequence ID" value="MBB3192399.1"/>
    <property type="molecule type" value="Genomic_DNA"/>
</dbReference>
<protein>
    <submittedName>
        <fullName evidence="4">Outer membrane lipoprotein SlyB</fullName>
    </submittedName>
</protein>
<feature type="chain" id="PRO_5032740516" evidence="2">
    <location>
        <begin position="22"/>
        <end position="214"/>
    </location>
</feature>
<dbReference type="Proteomes" id="UP000547614">
    <property type="component" value="Unassembled WGS sequence"/>
</dbReference>
<keyword evidence="5" id="KW-1185">Reference proteome</keyword>
<dbReference type="AlphaFoldDB" id="A0A839VGE1"/>
<name>A0A839VGE1_9GAMM</name>
<dbReference type="Pfam" id="PF13488">
    <property type="entry name" value="Gly-zipper_Omp"/>
    <property type="match status" value="1"/>
</dbReference>
<dbReference type="InterPro" id="IPR039567">
    <property type="entry name" value="Gly-zipper"/>
</dbReference>
<evidence type="ECO:0000256" key="1">
    <source>
        <dbReference type="SAM" id="Coils"/>
    </source>
</evidence>